<dbReference type="Gramene" id="ONK70973">
    <property type="protein sequence ID" value="ONK70973"/>
    <property type="gene ID" value="A4U43_C04F3410"/>
</dbReference>
<dbReference type="EMBL" id="CM007384">
    <property type="protein sequence ID" value="ONK70973.1"/>
    <property type="molecule type" value="Genomic_DNA"/>
</dbReference>
<sequence length="112" mass="13145">MSCVFIHTWIKHVFIHKWIKHVFICFFIDITDHHSSLSLLISHFFSSLAFHLSTLSSIPDCSPSPFLLQKRYQPLQNLEHNTHYVKFIEGEDQGLVLKLEYWVQIYPSGASK</sequence>
<protein>
    <submittedName>
        <fullName evidence="1">Uncharacterized protein</fullName>
    </submittedName>
</protein>
<dbReference type="AlphaFoldDB" id="A0A5P1EZR0"/>
<keyword evidence="2" id="KW-1185">Reference proteome</keyword>
<evidence type="ECO:0000313" key="1">
    <source>
        <dbReference type="EMBL" id="ONK70973.1"/>
    </source>
</evidence>
<dbReference type="Proteomes" id="UP000243459">
    <property type="component" value="Chromosome 4"/>
</dbReference>
<evidence type="ECO:0000313" key="2">
    <source>
        <dbReference type="Proteomes" id="UP000243459"/>
    </source>
</evidence>
<proteinExistence type="predicted"/>
<gene>
    <name evidence="1" type="ORF">A4U43_C04F3410</name>
</gene>
<accession>A0A5P1EZR0</accession>
<name>A0A5P1EZR0_ASPOF</name>
<organism evidence="1 2">
    <name type="scientific">Asparagus officinalis</name>
    <name type="common">Garden asparagus</name>
    <dbReference type="NCBI Taxonomy" id="4686"/>
    <lineage>
        <taxon>Eukaryota</taxon>
        <taxon>Viridiplantae</taxon>
        <taxon>Streptophyta</taxon>
        <taxon>Embryophyta</taxon>
        <taxon>Tracheophyta</taxon>
        <taxon>Spermatophyta</taxon>
        <taxon>Magnoliopsida</taxon>
        <taxon>Liliopsida</taxon>
        <taxon>Asparagales</taxon>
        <taxon>Asparagaceae</taxon>
        <taxon>Asparagoideae</taxon>
        <taxon>Asparagus</taxon>
    </lineage>
</organism>
<reference evidence="2" key="1">
    <citation type="journal article" date="2017" name="Nat. Commun.">
        <title>The asparagus genome sheds light on the origin and evolution of a young Y chromosome.</title>
        <authorList>
            <person name="Harkess A."/>
            <person name="Zhou J."/>
            <person name="Xu C."/>
            <person name="Bowers J.E."/>
            <person name="Van der Hulst R."/>
            <person name="Ayyampalayam S."/>
            <person name="Mercati F."/>
            <person name="Riccardi P."/>
            <person name="McKain M.R."/>
            <person name="Kakrana A."/>
            <person name="Tang H."/>
            <person name="Ray J."/>
            <person name="Groenendijk J."/>
            <person name="Arikit S."/>
            <person name="Mathioni S.M."/>
            <person name="Nakano M."/>
            <person name="Shan H."/>
            <person name="Telgmann-Rauber A."/>
            <person name="Kanno A."/>
            <person name="Yue Z."/>
            <person name="Chen H."/>
            <person name="Li W."/>
            <person name="Chen Y."/>
            <person name="Xu X."/>
            <person name="Zhang Y."/>
            <person name="Luo S."/>
            <person name="Chen H."/>
            <person name="Gao J."/>
            <person name="Mao Z."/>
            <person name="Pires J.C."/>
            <person name="Luo M."/>
            <person name="Kudrna D."/>
            <person name="Wing R.A."/>
            <person name="Meyers B.C."/>
            <person name="Yi K."/>
            <person name="Kong H."/>
            <person name="Lavrijsen P."/>
            <person name="Sunseri F."/>
            <person name="Falavigna A."/>
            <person name="Ye Y."/>
            <person name="Leebens-Mack J.H."/>
            <person name="Chen G."/>
        </authorList>
    </citation>
    <scope>NUCLEOTIDE SEQUENCE [LARGE SCALE GENOMIC DNA]</scope>
    <source>
        <strain evidence="2">cv. DH0086</strain>
    </source>
</reference>